<evidence type="ECO:0000256" key="4">
    <source>
        <dbReference type="ARBA" id="ARBA00022932"/>
    </source>
</evidence>
<dbReference type="EMBL" id="JAMGSI010000002">
    <property type="protein sequence ID" value="MCL6657683.1"/>
    <property type="molecule type" value="Genomic_DNA"/>
</dbReference>
<keyword evidence="7" id="KW-1185">Reference proteome</keyword>
<dbReference type="SUPFAM" id="SSF52540">
    <property type="entry name" value="P-loop containing nucleoside triphosphate hydrolases"/>
    <property type="match status" value="1"/>
</dbReference>
<evidence type="ECO:0000313" key="6">
    <source>
        <dbReference type="EMBL" id="MCL6657683.1"/>
    </source>
</evidence>
<dbReference type="GO" id="GO:0003887">
    <property type="term" value="F:DNA-directed DNA polymerase activity"/>
    <property type="evidence" value="ECO:0007669"/>
    <property type="project" value="UniProtKB-EC"/>
</dbReference>
<keyword evidence="4" id="KW-0239">DNA-directed DNA polymerase</keyword>
<dbReference type="GeneID" id="84024242"/>
<dbReference type="Pfam" id="PF06144">
    <property type="entry name" value="DNA_pol3_delta"/>
    <property type="match status" value="1"/>
</dbReference>
<organism evidence="6 7">
    <name type="scientific">Akkermansia massiliensis</name>
    <dbReference type="NCBI Taxonomy" id="2927224"/>
    <lineage>
        <taxon>Bacteria</taxon>
        <taxon>Pseudomonadati</taxon>
        <taxon>Verrucomicrobiota</taxon>
        <taxon>Verrucomicrobiia</taxon>
        <taxon>Verrucomicrobiales</taxon>
        <taxon>Akkermansiaceae</taxon>
        <taxon>Akkermansia</taxon>
    </lineage>
</organism>
<evidence type="ECO:0000313" key="7">
    <source>
        <dbReference type="Proteomes" id="UP001202031"/>
    </source>
</evidence>
<comment type="caution">
    <text evidence="6">The sequence shown here is derived from an EMBL/GenBank/DDBJ whole genome shotgun (WGS) entry which is preliminary data.</text>
</comment>
<keyword evidence="2 6" id="KW-0548">Nucleotidyltransferase</keyword>
<dbReference type="Gene3D" id="3.40.50.300">
    <property type="entry name" value="P-loop containing nucleotide triphosphate hydrolases"/>
    <property type="match status" value="1"/>
</dbReference>
<dbReference type="Gene3D" id="1.20.272.10">
    <property type="match status" value="1"/>
</dbReference>
<evidence type="ECO:0000256" key="1">
    <source>
        <dbReference type="ARBA" id="ARBA00022679"/>
    </source>
</evidence>
<dbReference type="PANTHER" id="PTHR34388">
    <property type="entry name" value="DNA POLYMERASE III SUBUNIT DELTA"/>
    <property type="match status" value="1"/>
</dbReference>
<dbReference type="Gene3D" id="1.10.8.60">
    <property type="match status" value="1"/>
</dbReference>
<dbReference type="NCBIfam" id="TIGR01128">
    <property type="entry name" value="holA"/>
    <property type="match status" value="1"/>
</dbReference>
<keyword evidence="1 6" id="KW-0808">Transferase</keyword>
<reference evidence="6 7" key="1">
    <citation type="submission" date="2022-03" db="EMBL/GenBank/DDBJ databases">
        <title>Taxonomic description of new species and reclassification of some bacterial strains.</title>
        <authorList>
            <person name="Ndongo S."/>
        </authorList>
    </citation>
    <scope>NUCLEOTIDE SEQUENCE [LARGE SCALE GENOMIC DNA]</scope>
    <source>
        <strain evidence="6 7">Marseille-P6666</strain>
    </source>
</reference>
<evidence type="ECO:0000259" key="5">
    <source>
        <dbReference type="Pfam" id="PF06144"/>
    </source>
</evidence>
<dbReference type="InterPro" id="IPR010372">
    <property type="entry name" value="DNA_pol3_delta_N"/>
</dbReference>
<proteinExistence type="predicted"/>
<dbReference type="InterPro" id="IPR005790">
    <property type="entry name" value="DNA_polIII_delta"/>
</dbReference>
<feature type="domain" description="DNA polymerase III delta N-terminal" evidence="5">
    <location>
        <begin position="12"/>
        <end position="139"/>
    </location>
</feature>
<dbReference type="RefSeq" id="WP_180973197.1">
    <property type="nucleotide sequence ID" value="NZ_CP072027.1"/>
</dbReference>
<gene>
    <name evidence="6" type="primary">holA</name>
    <name evidence="6" type="ORF">M8N44_10220</name>
</gene>
<dbReference type="PANTHER" id="PTHR34388:SF1">
    <property type="entry name" value="DNA POLYMERASE III SUBUNIT DELTA"/>
    <property type="match status" value="1"/>
</dbReference>
<protein>
    <submittedName>
        <fullName evidence="6">DNA polymerase III subunit delta</fullName>
        <ecNumber evidence="6">2.7.7.7</ecNumber>
    </submittedName>
</protein>
<evidence type="ECO:0000256" key="3">
    <source>
        <dbReference type="ARBA" id="ARBA00022705"/>
    </source>
</evidence>
<dbReference type="EC" id="2.7.7.7" evidence="6"/>
<accession>A0ABT0R9S1</accession>
<name>A0ABT0R9S1_9BACT</name>
<evidence type="ECO:0000256" key="2">
    <source>
        <dbReference type="ARBA" id="ARBA00022695"/>
    </source>
</evidence>
<sequence length="368" mass="40530">MGTSTLQQQAIHLVFGTDEGMVREKASGIFAALTEGTNEFSHEILEAACGDSDEADQVTRQVMEALRTLPFFPGRKVVWMKNCNFLGDSVTGRSSTTEAALDSLRHLLEGGLGPDVLLLISASEFDKRRSFNKFLLQSAAAEELNKPDITKAGWEGSLMPLINKEAGARGMNFDSAALELFIHRVSESSRQIISEIEKLDLYLGADRRTVMPEDVERMVPLTRTGVIFEISRALENKKSDAAISLIDFQLERGENAVTIMRAAFIPTLRNLLAARLLCDAFNLKPTNFKEFTARISSLPSYAAALIPLKKDGTPNAYPLFLAAQNASKFKTERLKQTLKECMKADKALVSSSLDPRLILHRLAICSAS</sequence>
<dbReference type="InterPro" id="IPR027417">
    <property type="entry name" value="P-loop_NTPase"/>
</dbReference>
<keyword evidence="3" id="KW-0235">DNA replication</keyword>
<dbReference type="Proteomes" id="UP001202031">
    <property type="component" value="Unassembled WGS sequence"/>
</dbReference>